<sequence>MFILDTKLKRLKEKLKIWNKDIFGNVHEQVMKAEKQLKESQDEIHISGFNDHSSNLEKKAQISLDEALLRQNWFWHTTKAISSLQVGDTLITDNKDIIDHITSYFENLFTSNEGTVQDQRFVDEVIPNLVDEGSNVMLTMLPSSLEIKNVVFALNKDGAPGSNGFGDFFFQTFWDIIHRCGISHFGILQNQFAGAQFQCQYSGPFA</sequence>
<name>A0A9D5GXU2_PEA</name>
<organism evidence="1 2">
    <name type="scientific">Pisum sativum</name>
    <name type="common">Garden pea</name>
    <name type="synonym">Lathyrus oleraceus</name>
    <dbReference type="NCBI Taxonomy" id="3888"/>
    <lineage>
        <taxon>Eukaryota</taxon>
        <taxon>Viridiplantae</taxon>
        <taxon>Streptophyta</taxon>
        <taxon>Embryophyta</taxon>
        <taxon>Tracheophyta</taxon>
        <taxon>Spermatophyta</taxon>
        <taxon>Magnoliopsida</taxon>
        <taxon>eudicotyledons</taxon>
        <taxon>Gunneridae</taxon>
        <taxon>Pentapetalae</taxon>
        <taxon>rosids</taxon>
        <taxon>fabids</taxon>
        <taxon>Fabales</taxon>
        <taxon>Fabaceae</taxon>
        <taxon>Papilionoideae</taxon>
        <taxon>50 kb inversion clade</taxon>
        <taxon>NPAAA clade</taxon>
        <taxon>Hologalegina</taxon>
        <taxon>IRL clade</taxon>
        <taxon>Fabeae</taxon>
        <taxon>Lathyrus</taxon>
    </lineage>
</organism>
<keyword evidence="2" id="KW-1185">Reference proteome</keyword>
<dbReference type="EMBL" id="JAMSHJ010000001">
    <property type="protein sequence ID" value="KAI5444993.1"/>
    <property type="molecule type" value="Genomic_DNA"/>
</dbReference>
<reference evidence="1 2" key="1">
    <citation type="journal article" date="2022" name="Nat. Genet.">
        <title>Improved pea reference genome and pan-genome highlight genomic features and evolutionary characteristics.</title>
        <authorList>
            <person name="Yang T."/>
            <person name="Liu R."/>
            <person name="Luo Y."/>
            <person name="Hu S."/>
            <person name="Wang D."/>
            <person name="Wang C."/>
            <person name="Pandey M.K."/>
            <person name="Ge S."/>
            <person name="Xu Q."/>
            <person name="Li N."/>
            <person name="Li G."/>
            <person name="Huang Y."/>
            <person name="Saxena R.K."/>
            <person name="Ji Y."/>
            <person name="Li M."/>
            <person name="Yan X."/>
            <person name="He Y."/>
            <person name="Liu Y."/>
            <person name="Wang X."/>
            <person name="Xiang C."/>
            <person name="Varshney R.K."/>
            <person name="Ding H."/>
            <person name="Gao S."/>
            <person name="Zong X."/>
        </authorList>
    </citation>
    <scope>NUCLEOTIDE SEQUENCE [LARGE SCALE GENOMIC DNA]</scope>
    <source>
        <strain evidence="1 2">cv. Zhongwan 6</strain>
    </source>
</reference>
<comment type="caution">
    <text evidence="1">The sequence shown here is derived from an EMBL/GenBank/DDBJ whole genome shotgun (WGS) entry which is preliminary data.</text>
</comment>
<protein>
    <submittedName>
        <fullName evidence="1">Uncharacterized protein</fullName>
    </submittedName>
</protein>
<proteinExistence type="predicted"/>
<evidence type="ECO:0000313" key="1">
    <source>
        <dbReference type="EMBL" id="KAI5444993.1"/>
    </source>
</evidence>
<evidence type="ECO:0000313" key="2">
    <source>
        <dbReference type="Proteomes" id="UP001058974"/>
    </source>
</evidence>
<dbReference type="Gramene" id="Psat01G0331700-T1">
    <property type="protein sequence ID" value="KAI5444993.1"/>
    <property type="gene ID" value="KIW84_013317"/>
</dbReference>
<dbReference type="AlphaFoldDB" id="A0A9D5GXU2"/>
<dbReference type="Proteomes" id="UP001058974">
    <property type="component" value="Chromosome 1"/>
</dbReference>
<gene>
    <name evidence="1" type="ORF">KIW84_013317</name>
</gene>
<accession>A0A9D5GXU2</accession>